<dbReference type="InterPro" id="IPR022892">
    <property type="entry name" value="RNaseHI"/>
</dbReference>
<dbReference type="EC" id="3.1.26.4" evidence="4 10"/>
<dbReference type="InterPro" id="IPR012337">
    <property type="entry name" value="RNaseH-like_sf"/>
</dbReference>
<evidence type="ECO:0000256" key="7">
    <source>
        <dbReference type="ARBA" id="ARBA00022759"/>
    </source>
</evidence>
<dbReference type="InterPro" id="IPR050092">
    <property type="entry name" value="RNase_H"/>
</dbReference>
<dbReference type="HAMAP" id="MF_00042">
    <property type="entry name" value="RNase_H"/>
    <property type="match status" value="1"/>
</dbReference>
<feature type="domain" description="RNase H type-1" evidence="11">
    <location>
        <begin position="39"/>
        <end position="181"/>
    </location>
</feature>
<name>A0ABS0H8Z3_9ACTN</name>
<dbReference type="SUPFAM" id="SSF53098">
    <property type="entry name" value="Ribonuclease H-like"/>
    <property type="match status" value="1"/>
</dbReference>
<keyword evidence="9 10" id="KW-0460">Magnesium</keyword>
<feature type="binding site" evidence="10">
    <location>
        <position position="173"/>
    </location>
    <ligand>
        <name>Mg(2+)</name>
        <dbReference type="ChEBI" id="CHEBI:18420"/>
        <label>2</label>
    </ligand>
</feature>
<comment type="subcellular location">
    <subcellularLocation>
        <location evidence="10">Cytoplasm</location>
    </subcellularLocation>
</comment>
<gene>
    <name evidence="10 12" type="primary">rnhA</name>
    <name evidence="12" type="ORF">I0C86_39430</name>
</gene>
<keyword evidence="5 10" id="KW-0540">Nuclease</keyword>
<dbReference type="EMBL" id="JADPUN010000405">
    <property type="protein sequence ID" value="MBF9134953.1"/>
    <property type="molecule type" value="Genomic_DNA"/>
</dbReference>
<evidence type="ECO:0000256" key="8">
    <source>
        <dbReference type="ARBA" id="ARBA00022801"/>
    </source>
</evidence>
<protein>
    <recommendedName>
        <fullName evidence="4 10">Ribonuclease H</fullName>
        <shortName evidence="10">RNase H</shortName>
        <ecNumber evidence="4 10">3.1.26.4</ecNumber>
    </recommendedName>
</protein>
<evidence type="ECO:0000256" key="5">
    <source>
        <dbReference type="ARBA" id="ARBA00022722"/>
    </source>
</evidence>
<dbReference type="NCBIfam" id="NF001236">
    <property type="entry name" value="PRK00203.1"/>
    <property type="match status" value="1"/>
</dbReference>
<dbReference type="CDD" id="cd09278">
    <property type="entry name" value="RNase_HI_prokaryote_like"/>
    <property type="match status" value="1"/>
</dbReference>
<dbReference type="Proteomes" id="UP000638560">
    <property type="component" value="Unassembled WGS sequence"/>
</dbReference>
<evidence type="ECO:0000256" key="9">
    <source>
        <dbReference type="ARBA" id="ARBA00022842"/>
    </source>
</evidence>
<comment type="subunit">
    <text evidence="3 10">Monomer.</text>
</comment>
<comment type="similarity">
    <text evidence="2 10">Belongs to the RNase H family.</text>
</comment>
<sequence>MTVGDVRAGFGPNPVRRGAGPCPWGRRTRYLAGVTDQTAPQGVDIYTDGACSGNPGPGGWGAVLRYGDREREICGGEAGETTNNRMELMAAIQALESLTRPVSVRMHTDSTYVRDGITKWMLNWKRNGWLTAAKQPVKNADLWQRLEAAANQHEVRWHWVKGHAGHPENERADRLALRGLQEAADGAVGARPARRSPVVPA</sequence>
<feature type="binding site" evidence="10">
    <location>
        <position position="109"/>
    </location>
    <ligand>
        <name>Mg(2+)</name>
        <dbReference type="ChEBI" id="CHEBI:18420"/>
        <label>1</label>
    </ligand>
</feature>
<dbReference type="Gene3D" id="3.30.420.10">
    <property type="entry name" value="Ribonuclease H-like superfamily/Ribonuclease H"/>
    <property type="match status" value="1"/>
</dbReference>
<evidence type="ECO:0000313" key="13">
    <source>
        <dbReference type="Proteomes" id="UP000638560"/>
    </source>
</evidence>
<dbReference type="PANTHER" id="PTHR10642">
    <property type="entry name" value="RIBONUCLEASE H1"/>
    <property type="match status" value="1"/>
</dbReference>
<evidence type="ECO:0000256" key="4">
    <source>
        <dbReference type="ARBA" id="ARBA00012180"/>
    </source>
</evidence>
<dbReference type="PROSITE" id="PS50879">
    <property type="entry name" value="RNASE_H_1"/>
    <property type="match status" value="1"/>
</dbReference>
<evidence type="ECO:0000256" key="1">
    <source>
        <dbReference type="ARBA" id="ARBA00000077"/>
    </source>
</evidence>
<keyword evidence="10" id="KW-0963">Cytoplasm</keyword>
<dbReference type="PANTHER" id="PTHR10642:SF26">
    <property type="entry name" value="RIBONUCLEASE H1"/>
    <property type="match status" value="1"/>
</dbReference>
<comment type="cofactor">
    <cofactor evidence="10">
        <name>Mg(2+)</name>
        <dbReference type="ChEBI" id="CHEBI:18420"/>
    </cofactor>
    <text evidence="10">Binds 1 Mg(2+) ion per subunit. May bind a second metal ion at a regulatory site, or after substrate binding.</text>
</comment>
<evidence type="ECO:0000256" key="10">
    <source>
        <dbReference type="HAMAP-Rule" id="MF_00042"/>
    </source>
</evidence>
<evidence type="ECO:0000313" key="12">
    <source>
        <dbReference type="EMBL" id="MBF9134953.1"/>
    </source>
</evidence>
<evidence type="ECO:0000259" key="11">
    <source>
        <dbReference type="PROSITE" id="PS50879"/>
    </source>
</evidence>
<evidence type="ECO:0000256" key="6">
    <source>
        <dbReference type="ARBA" id="ARBA00022723"/>
    </source>
</evidence>
<keyword evidence="8 10" id="KW-0378">Hydrolase</keyword>
<dbReference type="GO" id="GO:0004523">
    <property type="term" value="F:RNA-DNA hybrid ribonuclease activity"/>
    <property type="evidence" value="ECO:0007669"/>
    <property type="project" value="UniProtKB-EC"/>
</dbReference>
<feature type="binding site" evidence="10">
    <location>
        <position position="48"/>
    </location>
    <ligand>
        <name>Mg(2+)</name>
        <dbReference type="ChEBI" id="CHEBI:18420"/>
        <label>1</label>
    </ligand>
</feature>
<evidence type="ECO:0000256" key="2">
    <source>
        <dbReference type="ARBA" id="ARBA00005300"/>
    </source>
</evidence>
<keyword evidence="13" id="KW-1185">Reference proteome</keyword>
<accession>A0ABS0H8Z3</accession>
<reference evidence="12 13" key="1">
    <citation type="submission" date="2020-11" db="EMBL/GenBank/DDBJ databases">
        <title>A novel isolate from a Black sea contaminated sediment with potential to produce alkanes: Plantactinospora alkalitolerans sp. nov.</title>
        <authorList>
            <person name="Carro L."/>
            <person name="Veyisoglu A."/>
            <person name="Guven K."/>
            <person name="Schumann P."/>
            <person name="Klenk H.-P."/>
            <person name="Sahin N."/>
        </authorList>
    </citation>
    <scope>NUCLEOTIDE SEQUENCE [LARGE SCALE GENOMIC DNA]</scope>
    <source>
        <strain evidence="12 13">S1510</strain>
    </source>
</reference>
<proteinExistence type="inferred from homology"/>
<evidence type="ECO:0000256" key="3">
    <source>
        <dbReference type="ARBA" id="ARBA00011245"/>
    </source>
</evidence>
<dbReference type="Pfam" id="PF00075">
    <property type="entry name" value="RNase_H"/>
    <property type="match status" value="1"/>
</dbReference>
<comment type="function">
    <text evidence="10">Endonuclease that specifically degrades the RNA of RNA-DNA hybrids.</text>
</comment>
<comment type="caution">
    <text evidence="12">The sequence shown here is derived from an EMBL/GenBank/DDBJ whole genome shotgun (WGS) entry which is preliminary data.</text>
</comment>
<comment type="catalytic activity">
    <reaction evidence="1 10">
        <text>Endonucleolytic cleavage to 5'-phosphomonoester.</text>
        <dbReference type="EC" id="3.1.26.4"/>
    </reaction>
</comment>
<keyword evidence="6 10" id="KW-0479">Metal-binding</keyword>
<feature type="binding site" evidence="10">
    <location>
        <position position="48"/>
    </location>
    <ligand>
        <name>Mg(2+)</name>
        <dbReference type="ChEBI" id="CHEBI:18420"/>
        <label>2</label>
    </ligand>
</feature>
<dbReference type="InterPro" id="IPR002156">
    <property type="entry name" value="RNaseH_domain"/>
</dbReference>
<keyword evidence="7 10" id="KW-0255">Endonuclease</keyword>
<organism evidence="12 13">
    <name type="scientific">Plantactinospora alkalitolerans</name>
    <dbReference type="NCBI Taxonomy" id="2789879"/>
    <lineage>
        <taxon>Bacteria</taxon>
        <taxon>Bacillati</taxon>
        <taxon>Actinomycetota</taxon>
        <taxon>Actinomycetes</taxon>
        <taxon>Micromonosporales</taxon>
        <taxon>Micromonosporaceae</taxon>
        <taxon>Plantactinospora</taxon>
    </lineage>
</organism>
<feature type="binding site" evidence="10">
    <location>
        <position position="87"/>
    </location>
    <ligand>
        <name>Mg(2+)</name>
        <dbReference type="ChEBI" id="CHEBI:18420"/>
        <label>1</label>
    </ligand>
</feature>
<dbReference type="InterPro" id="IPR036397">
    <property type="entry name" value="RNaseH_sf"/>
</dbReference>